<dbReference type="Proteomes" id="UP000316331">
    <property type="component" value="Unassembled WGS sequence"/>
</dbReference>
<protein>
    <recommendedName>
        <fullName evidence="4">PE family protein</fullName>
    </recommendedName>
</protein>
<keyword evidence="3" id="KW-1185">Reference proteome</keyword>
<accession>A0A543F500</accession>
<evidence type="ECO:0000313" key="2">
    <source>
        <dbReference type="EMBL" id="TQM28899.1"/>
    </source>
</evidence>
<dbReference type="EMBL" id="VFPG01000001">
    <property type="protein sequence ID" value="TQM28899.1"/>
    <property type="molecule type" value="Genomic_DNA"/>
</dbReference>
<name>A0A543F500_9NOCA</name>
<comment type="caution">
    <text evidence="2">The sequence shown here is derived from an EMBL/GenBank/DDBJ whole genome shotgun (WGS) entry which is preliminary data.</text>
</comment>
<dbReference type="AlphaFoldDB" id="A0A543F500"/>
<dbReference type="RefSeq" id="WP_141807465.1">
    <property type="nucleotide sequence ID" value="NZ_VFPG01000001.1"/>
</dbReference>
<dbReference type="OrthoDB" id="4549006at2"/>
<feature type="region of interest" description="Disordered" evidence="1">
    <location>
        <begin position="141"/>
        <end position="162"/>
    </location>
</feature>
<organism evidence="2 3">
    <name type="scientific">Nocardia bhagyanarayanae</name>
    <dbReference type="NCBI Taxonomy" id="1215925"/>
    <lineage>
        <taxon>Bacteria</taxon>
        <taxon>Bacillati</taxon>
        <taxon>Actinomycetota</taxon>
        <taxon>Actinomycetes</taxon>
        <taxon>Mycobacteriales</taxon>
        <taxon>Nocardiaceae</taxon>
        <taxon>Nocardia</taxon>
    </lineage>
</organism>
<evidence type="ECO:0000256" key="1">
    <source>
        <dbReference type="SAM" id="MobiDB-lite"/>
    </source>
</evidence>
<evidence type="ECO:0008006" key="4">
    <source>
        <dbReference type="Google" id="ProtNLM"/>
    </source>
</evidence>
<gene>
    <name evidence="2" type="ORF">FB390_0478</name>
</gene>
<evidence type="ECO:0000313" key="3">
    <source>
        <dbReference type="Proteomes" id="UP000316331"/>
    </source>
</evidence>
<proteinExistence type="predicted"/>
<sequence>MSENETRPIANLITDAREGRLGLRMEPEDFVYIDRDCERFKLAIRAMQHEAQAISEIDKAQWGIGADNAILTSAQTLVDRFRTKGKGSDNSIHAILEDHFRIVEDIQTLHREIRQRYVDADADFAARVNKILARLPEQLTPIDPAQSKPGVGQPEVLAPEGP</sequence>
<reference evidence="2 3" key="1">
    <citation type="submission" date="2019-06" db="EMBL/GenBank/DDBJ databases">
        <title>Sequencing the genomes of 1000 actinobacteria strains.</title>
        <authorList>
            <person name="Klenk H.-P."/>
        </authorList>
    </citation>
    <scope>NUCLEOTIDE SEQUENCE [LARGE SCALE GENOMIC DNA]</scope>
    <source>
        <strain evidence="2 3">DSM 103495</strain>
    </source>
</reference>